<dbReference type="InterPro" id="IPR003660">
    <property type="entry name" value="HAMP_dom"/>
</dbReference>
<keyword evidence="19" id="KW-1185">Reference proteome</keyword>
<dbReference type="PROSITE" id="PS50112">
    <property type="entry name" value="PAS"/>
    <property type="match status" value="1"/>
</dbReference>
<dbReference type="PROSITE" id="PS50887">
    <property type="entry name" value="GGDEF"/>
    <property type="match status" value="1"/>
</dbReference>
<dbReference type="STRING" id="112901.SAMN04488500_12130"/>
<dbReference type="GO" id="GO:0005524">
    <property type="term" value="F:ATP binding"/>
    <property type="evidence" value="ECO:0007669"/>
    <property type="project" value="UniProtKB-KW"/>
</dbReference>
<dbReference type="Gene3D" id="1.10.3210.10">
    <property type="entry name" value="Hypothetical protein af1432"/>
    <property type="match status" value="1"/>
</dbReference>
<dbReference type="GO" id="GO:0000160">
    <property type="term" value="P:phosphorelay signal transduction system"/>
    <property type="evidence" value="ECO:0007669"/>
    <property type="project" value="UniProtKB-KW"/>
</dbReference>
<feature type="domain" description="PAS" evidence="13">
    <location>
        <begin position="367"/>
        <end position="421"/>
    </location>
</feature>
<dbReference type="InterPro" id="IPR037522">
    <property type="entry name" value="HD_GYP_dom"/>
</dbReference>
<feature type="domain" description="PAC" evidence="14">
    <location>
        <begin position="440"/>
        <end position="491"/>
    </location>
</feature>
<dbReference type="Pfam" id="PF08448">
    <property type="entry name" value="PAS_4"/>
    <property type="match status" value="1"/>
</dbReference>
<dbReference type="Gene3D" id="3.30.450.20">
    <property type="entry name" value="PAS domain"/>
    <property type="match status" value="3"/>
</dbReference>
<gene>
    <name evidence="18" type="ORF">SAMN04488500_12130</name>
</gene>
<evidence type="ECO:0000256" key="1">
    <source>
        <dbReference type="ARBA" id="ARBA00004651"/>
    </source>
</evidence>
<dbReference type="SMART" id="SM00091">
    <property type="entry name" value="PAS"/>
    <property type="match status" value="1"/>
</dbReference>
<dbReference type="SUPFAM" id="SSF109604">
    <property type="entry name" value="HD-domain/PDEase-like"/>
    <property type="match status" value="1"/>
</dbReference>
<dbReference type="OrthoDB" id="9804747at2"/>
<dbReference type="SMART" id="SM00267">
    <property type="entry name" value="GGDEF"/>
    <property type="match status" value="1"/>
</dbReference>
<dbReference type="SMART" id="SM00471">
    <property type="entry name" value="HDc"/>
    <property type="match status" value="1"/>
</dbReference>
<dbReference type="Gene3D" id="3.30.70.270">
    <property type="match status" value="1"/>
</dbReference>
<evidence type="ECO:0000259" key="13">
    <source>
        <dbReference type="PROSITE" id="PS50112"/>
    </source>
</evidence>
<keyword evidence="4" id="KW-0808">Transferase</keyword>
<keyword evidence="5 12" id="KW-0812">Transmembrane</keyword>
<dbReference type="InterPro" id="IPR000700">
    <property type="entry name" value="PAS-assoc_C"/>
</dbReference>
<keyword evidence="7" id="KW-0418">Kinase</keyword>
<dbReference type="CDD" id="cd12912">
    <property type="entry name" value="PDC2_MCP_like"/>
    <property type="match status" value="1"/>
</dbReference>
<dbReference type="InterPro" id="IPR043128">
    <property type="entry name" value="Rev_trsase/Diguanyl_cyclase"/>
</dbReference>
<dbReference type="Pfam" id="PF00990">
    <property type="entry name" value="GGDEF"/>
    <property type="match status" value="1"/>
</dbReference>
<dbReference type="InterPro" id="IPR013656">
    <property type="entry name" value="PAS_4"/>
</dbReference>
<evidence type="ECO:0000256" key="2">
    <source>
        <dbReference type="ARBA" id="ARBA00022475"/>
    </source>
</evidence>
<dbReference type="SUPFAM" id="SSF55785">
    <property type="entry name" value="PYP-like sensor domain (PAS domain)"/>
    <property type="match status" value="1"/>
</dbReference>
<keyword evidence="6" id="KW-0547">Nucleotide-binding</keyword>
<evidence type="ECO:0000259" key="17">
    <source>
        <dbReference type="PROSITE" id="PS51832"/>
    </source>
</evidence>
<dbReference type="CDD" id="cd00130">
    <property type="entry name" value="PAS"/>
    <property type="match status" value="1"/>
</dbReference>
<evidence type="ECO:0000256" key="10">
    <source>
        <dbReference type="ARBA" id="ARBA00023012"/>
    </source>
</evidence>
<dbReference type="GO" id="GO:0005886">
    <property type="term" value="C:plasma membrane"/>
    <property type="evidence" value="ECO:0007669"/>
    <property type="project" value="UniProtKB-SubCell"/>
</dbReference>
<dbReference type="SUPFAM" id="SSF103190">
    <property type="entry name" value="Sensory domain-like"/>
    <property type="match status" value="1"/>
</dbReference>
<dbReference type="CDD" id="cd06225">
    <property type="entry name" value="HAMP"/>
    <property type="match status" value="1"/>
</dbReference>
<dbReference type="Pfam" id="PF13487">
    <property type="entry name" value="HD_5"/>
    <property type="match status" value="1"/>
</dbReference>
<evidence type="ECO:0000256" key="8">
    <source>
        <dbReference type="ARBA" id="ARBA00022840"/>
    </source>
</evidence>
<proteinExistence type="predicted"/>
<dbReference type="EMBL" id="FWXI01000021">
    <property type="protein sequence ID" value="SMD05271.1"/>
    <property type="molecule type" value="Genomic_DNA"/>
</dbReference>
<evidence type="ECO:0000259" key="14">
    <source>
        <dbReference type="PROSITE" id="PS50113"/>
    </source>
</evidence>
<dbReference type="Gene3D" id="6.10.340.10">
    <property type="match status" value="1"/>
</dbReference>
<name>A0A1W2E646_9FIRM</name>
<keyword evidence="11 12" id="KW-0472">Membrane</keyword>
<evidence type="ECO:0000256" key="9">
    <source>
        <dbReference type="ARBA" id="ARBA00022989"/>
    </source>
</evidence>
<dbReference type="InterPro" id="IPR000014">
    <property type="entry name" value="PAS"/>
</dbReference>
<dbReference type="Proteomes" id="UP000192738">
    <property type="component" value="Unassembled WGS sequence"/>
</dbReference>
<evidence type="ECO:0000256" key="5">
    <source>
        <dbReference type="ARBA" id="ARBA00022692"/>
    </source>
</evidence>
<dbReference type="InterPro" id="IPR033479">
    <property type="entry name" value="dCache_1"/>
</dbReference>
<dbReference type="InterPro" id="IPR052020">
    <property type="entry name" value="Cyclic_di-GMP/3'3'-cGAMP_PDE"/>
</dbReference>
<comment type="subcellular location">
    <subcellularLocation>
        <location evidence="1">Cell membrane</location>
        <topology evidence="1">Multi-pass membrane protein</topology>
    </subcellularLocation>
</comment>
<evidence type="ECO:0000256" key="6">
    <source>
        <dbReference type="ARBA" id="ARBA00022741"/>
    </source>
</evidence>
<evidence type="ECO:0000256" key="12">
    <source>
        <dbReference type="SAM" id="Phobius"/>
    </source>
</evidence>
<sequence length="831" mass="94044">MRWNIVKKLSVFSIIIITVPVILLGFLTYQASERILIQRMQNTSLHIMGIAADYFIQKYVGETENTINLLTSSPNFNSAIASREIGGVVLQEWENQRRFNDHIWYVYFGSADGKIDVVPSWQPDSGYDPRVRPWYKAAFTNPGTIVWSNPYIETISQNTVISAVKSIEHNGELVGVFAIDTSLYKLSDIIRDLKLGTGAYAILIDKDANIIAHNEVSELGKNVSEEGWFQTLVQHPKKSIYYSDGERTVFVSAVNIAQTGWTLVGFIPEAAFANESLPIKNKTMQVGFWSVLAAIIISLLAARRFVGRMHKLILDMKRVEAGDFSIQFTDHSSDELAELNTKFHNMVKHIQALLQQRDQTATELQRQKIYFAQLFENSPESIAILDSQARIIDINRDFESFFQYELREVYGRLIDDVIVPSTLYEEGLAISKTVLESVKCQLDTTRKRKDGSLVDVQLIAYPIIIDDQVAGIYAIYRDISERKRAENQLQYMSFRDVLTGVFNRNYFEQELQRLESEQKMDRLGIIVCDVDGLKLINDTLGHEKGDLLLKTAAEILQSSIPHEAVLARIGGDEFGILLPGAGEAELATVYTRIHQKLRVYNSSRSDFTISLSLGYASVSHAASLKDAVKLADNRMYKEKLHRSQSARSALVKTLMHALHARDFITEGHGERMQELVEKLARRAGVHEYAIGDMKLFAQFHDLGKVGIPDGILFKPGPLDETELAEMRRHSEIGYRIAIASPELNHIADWILKHHEWWNGNGYPIGLKGTEIPLESRILAIVDAYDAMTNDRPYRKGMDKDTACIELTRCAGKMFDPNLVHSFIEMITDPDE</sequence>
<evidence type="ECO:0000313" key="18">
    <source>
        <dbReference type="EMBL" id="SMD05271.1"/>
    </source>
</evidence>
<evidence type="ECO:0000256" key="7">
    <source>
        <dbReference type="ARBA" id="ARBA00022777"/>
    </source>
</evidence>
<dbReference type="SUPFAM" id="SSF55073">
    <property type="entry name" value="Nucleotide cyclase"/>
    <property type="match status" value="1"/>
</dbReference>
<dbReference type="NCBIfam" id="TIGR00254">
    <property type="entry name" value="GGDEF"/>
    <property type="match status" value="1"/>
</dbReference>
<dbReference type="AlphaFoldDB" id="A0A1W2E646"/>
<dbReference type="RefSeq" id="WP_084577596.1">
    <property type="nucleotide sequence ID" value="NZ_CP155572.1"/>
</dbReference>
<dbReference type="GO" id="GO:0016301">
    <property type="term" value="F:kinase activity"/>
    <property type="evidence" value="ECO:0007669"/>
    <property type="project" value="UniProtKB-KW"/>
</dbReference>
<keyword evidence="3" id="KW-0597">Phosphoprotein</keyword>
<feature type="domain" description="HD-GYP" evidence="17">
    <location>
        <begin position="643"/>
        <end position="831"/>
    </location>
</feature>
<dbReference type="NCBIfam" id="TIGR00229">
    <property type="entry name" value="sensory_box"/>
    <property type="match status" value="1"/>
</dbReference>
<dbReference type="PANTHER" id="PTHR45228">
    <property type="entry name" value="CYCLIC DI-GMP PHOSPHODIESTERASE TM_0186-RELATED"/>
    <property type="match status" value="1"/>
</dbReference>
<dbReference type="PROSITE" id="PS50113">
    <property type="entry name" value="PAC"/>
    <property type="match status" value="1"/>
</dbReference>
<keyword evidence="8" id="KW-0067">ATP-binding</keyword>
<evidence type="ECO:0000259" key="15">
    <source>
        <dbReference type="PROSITE" id="PS50885"/>
    </source>
</evidence>
<evidence type="ECO:0000256" key="3">
    <source>
        <dbReference type="ARBA" id="ARBA00022553"/>
    </source>
</evidence>
<dbReference type="InterPro" id="IPR029151">
    <property type="entry name" value="Sensor-like_sf"/>
</dbReference>
<evidence type="ECO:0000256" key="4">
    <source>
        <dbReference type="ARBA" id="ARBA00022679"/>
    </source>
</evidence>
<dbReference type="CDD" id="cd01949">
    <property type="entry name" value="GGDEF"/>
    <property type="match status" value="1"/>
</dbReference>
<dbReference type="SMART" id="SM00304">
    <property type="entry name" value="HAMP"/>
    <property type="match status" value="1"/>
</dbReference>
<dbReference type="CDD" id="cd12913">
    <property type="entry name" value="PDC1_MCP_like"/>
    <property type="match status" value="1"/>
</dbReference>
<dbReference type="InterPro" id="IPR003607">
    <property type="entry name" value="HD/PDEase_dom"/>
</dbReference>
<dbReference type="Pfam" id="PF02743">
    <property type="entry name" value="dCache_1"/>
    <property type="match status" value="1"/>
</dbReference>
<dbReference type="InterPro" id="IPR000160">
    <property type="entry name" value="GGDEF_dom"/>
</dbReference>
<protein>
    <submittedName>
        <fullName evidence="18">PAS domain S-box-containing protein/diguanylate cyclase (GGDEF) domain-containing protein</fullName>
    </submittedName>
</protein>
<dbReference type="PANTHER" id="PTHR45228:SF1">
    <property type="entry name" value="CYCLIC DI-GMP PHOSPHODIESTERASE TM_0186"/>
    <property type="match status" value="1"/>
</dbReference>
<organism evidence="18 19">
    <name type="scientific">Sporomusa malonica</name>
    <dbReference type="NCBI Taxonomy" id="112901"/>
    <lineage>
        <taxon>Bacteria</taxon>
        <taxon>Bacillati</taxon>
        <taxon>Bacillota</taxon>
        <taxon>Negativicutes</taxon>
        <taxon>Selenomonadales</taxon>
        <taxon>Sporomusaceae</taxon>
        <taxon>Sporomusa</taxon>
    </lineage>
</organism>
<dbReference type="InterPro" id="IPR035965">
    <property type="entry name" value="PAS-like_dom_sf"/>
</dbReference>
<reference evidence="18 19" key="1">
    <citation type="submission" date="2017-04" db="EMBL/GenBank/DDBJ databases">
        <authorList>
            <person name="Afonso C.L."/>
            <person name="Miller P.J."/>
            <person name="Scott M.A."/>
            <person name="Spackman E."/>
            <person name="Goraichik I."/>
            <person name="Dimitrov K.M."/>
            <person name="Suarez D.L."/>
            <person name="Swayne D.E."/>
        </authorList>
    </citation>
    <scope>NUCLEOTIDE SEQUENCE [LARGE SCALE GENOMIC DNA]</scope>
    <source>
        <strain evidence="18 19">DSM 5090</strain>
    </source>
</reference>
<feature type="domain" description="GGDEF" evidence="16">
    <location>
        <begin position="521"/>
        <end position="652"/>
    </location>
</feature>
<accession>A0A1W2E646</accession>
<keyword evidence="10" id="KW-0902">Two-component regulatory system</keyword>
<keyword evidence="9 12" id="KW-1133">Transmembrane helix</keyword>
<dbReference type="InterPro" id="IPR029787">
    <property type="entry name" value="Nucleotide_cyclase"/>
</dbReference>
<evidence type="ECO:0000313" key="19">
    <source>
        <dbReference type="Proteomes" id="UP000192738"/>
    </source>
</evidence>
<dbReference type="PROSITE" id="PS50885">
    <property type="entry name" value="HAMP"/>
    <property type="match status" value="1"/>
</dbReference>
<keyword evidence="2" id="KW-1003">Cell membrane</keyword>
<evidence type="ECO:0000256" key="11">
    <source>
        <dbReference type="ARBA" id="ARBA00023136"/>
    </source>
</evidence>
<dbReference type="CDD" id="cd00077">
    <property type="entry name" value="HDc"/>
    <property type="match status" value="1"/>
</dbReference>
<dbReference type="PROSITE" id="PS51832">
    <property type="entry name" value="HD_GYP"/>
    <property type="match status" value="1"/>
</dbReference>
<feature type="transmembrane region" description="Helical" evidence="12">
    <location>
        <begin position="9"/>
        <end position="29"/>
    </location>
</feature>
<feature type="domain" description="HAMP" evidence="15">
    <location>
        <begin position="303"/>
        <end position="355"/>
    </location>
</feature>
<dbReference type="Pfam" id="PF00672">
    <property type="entry name" value="HAMP"/>
    <property type="match status" value="1"/>
</dbReference>
<evidence type="ECO:0000259" key="16">
    <source>
        <dbReference type="PROSITE" id="PS50887"/>
    </source>
</evidence>